<reference evidence="3" key="1">
    <citation type="submission" date="2020-05" db="EMBL/GenBank/DDBJ databases">
        <title>WGS assembly of Panicum virgatum.</title>
        <authorList>
            <person name="Lovell J.T."/>
            <person name="Jenkins J."/>
            <person name="Shu S."/>
            <person name="Juenger T.E."/>
            <person name="Schmutz J."/>
        </authorList>
    </citation>
    <scope>NUCLEOTIDE SEQUENCE</scope>
    <source>
        <strain evidence="3">AP13</strain>
    </source>
</reference>
<feature type="region of interest" description="Disordered" evidence="1">
    <location>
        <begin position="420"/>
        <end position="451"/>
    </location>
</feature>
<dbReference type="EMBL" id="CM029045">
    <property type="protein sequence ID" value="KAG2598241.1"/>
    <property type="molecule type" value="Genomic_DNA"/>
</dbReference>
<feature type="transmembrane region" description="Helical" evidence="2">
    <location>
        <begin position="158"/>
        <end position="191"/>
    </location>
</feature>
<organism evidence="3 4">
    <name type="scientific">Panicum virgatum</name>
    <name type="common">Blackwell switchgrass</name>
    <dbReference type="NCBI Taxonomy" id="38727"/>
    <lineage>
        <taxon>Eukaryota</taxon>
        <taxon>Viridiplantae</taxon>
        <taxon>Streptophyta</taxon>
        <taxon>Embryophyta</taxon>
        <taxon>Tracheophyta</taxon>
        <taxon>Spermatophyta</taxon>
        <taxon>Magnoliopsida</taxon>
        <taxon>Liliopsida</taxon>
        <taxon>Poales</taxon>
        <taxon>Poaceae</taxon>
        <taxon>PACMAD clade</taxon>
        <taxon>Panicoideae</taxon>
        <taxon>Panicodae</taxon>
        <taxon>Paniceae</taxon>
        <taxon>Panicinae</taxon>
        <taxon>Panicum</taxon>
        <taxon>Panicum sect. Hiantes</taxon>
    </lineage>
</organism>
<feature type="transmembrane region" description="Helical" evidence="2">
    <location>
        <begin position="126"/>
        <end position="146"/>
    </location>
</feature>
<evidence type="ECO:0000313" key="3">
    <source>
        <dbReference type="EMBL" id="KAG2598241.1"/>
    </source>
</evidence>
<dbReference type="AlphaFoldDB" id="A0A8T0SI97"/>
<feature type="transmembrane region" description="Helical" evidence="2">
    <location>
        <begin position="97"/>
        <end position="114"/>
    </location>
</feature>
<comment type="caution">
    <text evidence="3">The sequence shown here is derived from an EMBL/GenBank/DDBJ whole genome shotgun (WGS) entry which is preliminary data.</text>
</comment>
<evidence type="ECO:0000313" key="4">
    <source>
        <dbReference type="Proteomes" id="UP000823388"/>
    </source>
</evidence>
<accession>A0A8T0SI97</accession>
<name>A0A8T0SI97_PANVG</name>
<keyword evidence="2" id="KW-1133">Transmembrane helix</keyword>
<keyword evidence="4" id="KW-1185">Reference proteome</keyword>
<feature type="compositionally biased region" description="Low complexity" evidence="1">
    <location>
        <begin position="327"/>
        <end position="347"/>
    </location>
</feature>
<dbReference type="Proteomes" id="UP000823388">
    <property type="component" value="Chromosome 5K"/>
</dbReference>
<feature type="region of interest" description="Disordered" evidence="1">
    <location>
        <begin position="310"/>
        <end position="367"/>
    </location>
</feature>
<protein>
    <submittedName>
        <fullName evidence="3">Uncharacterized protein</fullName>
    </submittedName>
</protein>
<evidence type="ECO:0000256" key="1">
    <source>
        <dbReference type="SAM" id="MobiDB-lite"/>
    </source>
</evidence>
<feature type="transmembrane region" description="Helical" evidence="2">
    <location>
        <begin position="66"/>
        <end position="85"/>
    </location>
</feature>
<sequence>MFLLIPRSSQLPITDNTTEICPAPYMQFKRPAPVYVPRLFKPEDLGYKEILMLDNTSTAKSYAQQWALTLGPTISFLANFAPLITAHGISNVAAKNILLQGISCLLFAQTNLSWTFYLHNDSAGTVVYYSAIFAALLNAFWSVFFWKNSSLDAKQTMLALLACVIMGTISYACLLMAGVFALICLLCGHFFRIKCMCHVQKFHGFTCAMSFLGLGGSLCSLYGVGIIGPVTIPKVFSAISFVVRMIDIPLQVYFRCCIEQTETTAVGEGDKQRRELALNEPLLHPGPNISQNNVDVDRIDVLDDEQSELSLGLNDGDMHTSTDTPRSSALSGHSSGSISDSSTEAGSQAETSMAQAERNGRTDVASEDVIPSSFEQAYGVEDCEAAPSEFNGHETMETRSVQANMDGSIEVASIQNISNSVKQASDGKDSGLAHSELTTRMPGKLENDNKN</sequence>
<gene>
    <name evidence="3" type="ORF">PVAP13_5KG352200</name>
</gene>
<proteinExistence type="predicted"/>
<evidence type="ECO:0000256" key="2">
    <source>
        <dbReference type="SAM" id="Phobius"/>
    </source>
</evidence>
<keyword evidence="2" id="KW-0472">Membrane</keyword>
<keyword evidence="2" id="KW-0812">Transmembrane</keyword>